<dbReference type="InterPro" id="IPR052173">
    <property type="entry name" value="Beta-lactam_resp_regulator"/>
</dbReference>
<dbReference type="Proteomes" id="UP001207654">
    <property type="component" value="Unassembled WGS sequence"/>
</dbReference>
<keyword evidence="3" id="KW-0482">Metalloprotease</keyword>
<proteinExistence type="predicted"/>
<evidence type="ECO:0000313" key="4">
    <source>
        <dbReference type="Proteomes" id="UP001207654"/>
    </source>
</evidence>
<gene>
    <name evidence="3" type="ORF">OV287_19480</name>
</gene>
<organism evidence="3 4">
    <name type="scientific">Archangium lansingense</name>
    <dbReference type="NCBI Taxonomy" id="2995310"/>
    <lineage>
        <taxon>Bacteria</taxon>
        <taxon>Pseudomonadati</taxon>
        <taxon>Myxococcota</taxon>
        <taxon>Myxococcia</taxon>
        <taxon>Myxococcales</taxon>
        <taxon>Cystobacterineae</taxon>
        <taxon>Archangiaceae</taxon>
        <taxon>Archangium</taxon>
    </lineage>
</organism>
<dbReference type="RefSeq" id="WP_267535541.1">
    <property type="nucleotide sequence ID" value="NZ_JAPNKA010000001.1"/>
</dbReference>
<dbReference type="InterPro" id="IPR008756">
    <property type="entry name" value="Peptidase_M56"/>
</dbReference>
<dbReference type="Gene3D" id="3.30.2010.10">
    <property type="entry name" value="Metalloproteases ('zincins'), catalytic domain"/>
    <property type="match status" value="1"/>
</dbReference>
<keyword evidence="1" id="KW-0472">Membrane</keyword>
<feature type="transmembrane region" description="Helical" evidence="1">
    <location>
        <begin position="102"/>
        <end position="126"/>
    </location>
</feature>
<keyword evidence="1" id="KW-0812">Transmembrane</keyword>
<keyword evidence="3" id="KW-0378">Hydrolase</keyword>
<evidence type="ECO:0000259" key="2">
    <source>
        <dbReference type="Pfam" id="PF05569"/>
    </source>
</evidence>
<evidence type="ECO:0000256" key="1">
    <source>
        <dbReference type="SAM" id="Phobius"/>
    </source>
</evidence>
<protein>
    <submittedName>
        <fullName evidence="3">M48 family metalloprotease</fullName>
        <ecNumber evidence="3">3.4.24.-</ecNumber>
    </submittedName>
</protein>
<feature type="transmembrane region" description="Helical" evidence="1">
    <location>
        <begin position="47"/>
        <end position="68"/>
    </location>
</feature>
<feature type="transmembrane region" description="Helical" evidence="1">
    <location>
        <begin position="200"/>
        <end position="217"/>
    </location>
</feature>
<keyword evidence="1" id="KW-1133">Transmembrane helix</keyword>
<dbReference type="PANTHER" id="PTHR34978">
    <property type="entry name" value="POSSIBLE SENSOR-TRANSDUCER PROTEIN BLAR"/>
    <property type="match status" value="1"/>
</dbReference>
<dbReference type="Pfam" id="PF05569">
    <property type="entry name" value="Peptidase_M56"/>
    <property type="match status" value="1"/>
</dbReference>
<sequence>MAALAFLLECAATAALIGMAVSLLVWPALLALRGRGLRRVPALRADLAFVLGTLPALVSMAMVAAAVAPPLAAAVGLAADHCLGHGHHVHLCFLHSTHVRPLLAAVGAFALAVFLFRAGGVVLRVLRMRERLSALESLGTPRPGRFPIVAVPGAPQLCHAAGFVRGRILLSASLEESLTPTELRSALAHEEAHLRRRDPLLGLLLGVAGLFAAPLFARACAAVYQTAAEEACDAEAAAAMGDGGLVAGALVKVAALQRRVSHVAGEAPAFGALALERRVRLLLDEEARASTAHALRVAGAVALAAGLFAFAHTAFLHHAVETALHLLF</sequence>
<name>A0ABT4A4T5_9BACT</name>
<evidence type="ECO:0000313" key="3">
    <source>
        <dbReference type="EMBL" id="MCY1076663.1"/>
    </source>
</evidence>
<accession>A0ABT4A4T5</accession>
<comment type="caution">
    <text evidence="3">The sequence shown here is derived from an EMBL/GenBank/DDBJ whole genome shotgun (WGS) entry which is preliminary data.</text>
</comment>
<dbReference type="GO" id="GO:0008237">
    <property type="term" value="F:metallopeptidase activity"/>
    <property type="evidence" value="ECO:0007669"/>
    <property type="project" value="UniProtKB-KW"/>
</dbReference>
<keyword evidence="4" id="KW-1185">Reference proteome</keyword>
<keyword evidence="3" id="KW-0645">Protease</keyword>
<feature type="transmembrane region" description="Helical" evidence="1">
    <location>
        <begin position="6"/>
        <end position="26"/>
    </location>
</feature>
<dbReference type="EMBL" id="JAPNKA010000001">
    <property type="protein sequence ID" value="MCY1076663.1"/>
    <property type="molecule type" value="Genomic_DNA"/>
</dbReference>
<reference evidence="3 4" key="1">
    <citation type="submission" date="2022-11" db="EMBL/GenBank/DDBJ databases">
        <title>Minimal conservation of predation-associated metabolite biosynthetic gene clusters underscores biosynthetic potential of Myxococcota including descriptions for ten novel species: Archangium lansinium sp. nov., Myxococcus landrumus sp. nov., Nannocystis bai.</title>
        <authorList>
            <person name="Ahearne A."/>
            <person name="Stevens C."/>
            <person name="Phillips K."/>
        </authorList>
    </citation>
    <scope>NUCLEOTIDE SEQUENCE [LARGE SCALE GENOMIC DNA]</scope>
    <source>
        <strain evidence="3 4">MIWBW</strain>
    </source>
</reference>
<feature type="domain" description="Peptidase M56" evidence="2">
    <location>
        <begin position="161"/>
        <end position="281"/>
    </location>
</feature>
<dbReference type="EC" id="3.4.24.-" evidence="3"/>
<dbReference type="PANTHER" id="PTHR34978:SF3">
    <property type="entry name" value="SLR0241 PROTEIN"/>
    <property type="match status" value="1"/>
</dbReference>